<keyword evidence="1" id="KW-0812">Transmembrane</keyword>
<dbReference type="AlphaFoldDB" id="A0AAD0WLV8"/>
<proteinExistence type="predicted"/>
<keyword evidence="1" id="KW-0472">Membrane</keyword>
<dbReference type="Proteomes" id="UP000263881">
    <property type="component" value="Chromosome"/>
</dbReference>
<evidence type="ECO:0000256" key="1">
    <source>
        <dbReference type="SAM" id="Phobius"/>
    </source>
</evidence>
<protein>
    <submittedName>
        <fullName evidence="2">Uncharacterized protein</fullName>
    </submittedName>
</protein>
<accession>A0AAD0WLV8</accession>
<organism evidence="2 3">
    <name type="scientific">Lonsdalea britannica</name>
    <dbReference type="NCBI Taxonomy" id="1082704"/>
    <lineage>
        <taxon>Bacteria</taxon>
        <taxon>Pseudomonadati</taxon>
        <taxon>Pseudomonadota</taxon>
        <taxon>Gammaproteobacteria</taxon>
        <taxon>Enterobacterales</taxon>
        <taxon>Pectobacteriaceae</taxon>
        <taxon>Lonsdalea</taxon>
    </lineage>
</organism>
<evidence type="ECO:0000313" key="2">
    <source>
        <dbReference type="EMBL" id="AXW87828.1"/>
    </source>
</evidence>
<gene>
    <name evidence="2" type="ORF">CKQ53_13180</name>
</gene>
<sequence>MWCVSILLGLRGHFLMRDSAMRNGIFVFYLAILLPFMSMAENRSSDMLDQLHNGVCKEHPKPELCKRVVGIIMKSVQQNDTLYGECVKNKPTSPEEAMYCQDSKDLREKIAAYK</sequence>
<evidence type="ECO:0000313" key="3">
    <source>
        <dbReference type="Proteomes" id="UP000263881"/>
    </source>
</evidence>
<name>A0AAD0WLV8_9GAMM</name>
<keyword evidence="1" id="KW-1133">Transmembrane helix</keyword>
<dbReference type="EMBL" id="CP023009">
    <property type="protein sequence ID" value="AXW87828.1"/>
    <property type="molecule type" value="Genomic_DNA"/>
</dbReference>
<feature type="transmembrane region" description="Helical" evidence="1">
    <location>
        <begin position="20"/>
        <end position="40"/>
    </location>
</feature>
<dbReference type="KEGG" id="lbq:CKQ53_13180"/>
<keyword evidence="3" id="KW-1185">Reference proteome</keyword>
<reference evidence="2 3" key="1">
    <citation type="submission" date="2017-08" db="EMBL/GenBank/DDBJ databases">
        <title>Comparative genomics of bacteria isolated from necrotic lesions of AOD affected trees.</title>
        <authorList>
            <person name="Doonan J."/>
            <person name="Denman S."/>
            <person name="McDonald J.E."/>
        </authorList>
    </citation>
    <scope>NUCLEOTIDE SEQUENCE [LARGE SCALE GENOMIC DNA]</scope>
    <source>
        <strain evidence="2 3">477</strain>
    </source>
</reference>